<evidence type="ECO:0000313" key="1">
    <source>
        <dbReference type="EMBL" id="KFC22686.1"/>
    </source>
</evidence>
<evidence type="ECO:0008006" key="3">
    <source>
        <dbReference type="Google" id="ProtNLM"/>
    </source>
</evidence>
<proteinExistence type="predicted"/>
<name>A0A085BJP1_9FLAO</name>
<dbReference type="OrthoDB" id="1091850at2"/>
<accession>A0A085BJP1</accession>
<comment type="caution">
    <text evidence="1">The sequence shown here is derived from an EMBL/GenBank/DDBJ whole genome shotgun (WGS) entry which is preliminary data.</text>
</comment>
<dbReference type="eggNOG" id="ENOG502Z833">
    <property type="taxonomic scope" value="Bacteria"/>
</dbReference>
<dbReference type="EMBL" id="JPLY01000002">
    <property type="protein sequence ID" value="KFC22686.1"/>
    <property type="molecule type" value="Genomic_DNA"/>
</dbReference>
<reference evidence="1 2" key="1">
    <citation type="submission" date="2014-07" db="EMBL/GenBank/DDBJ databases">
        <title>Epilithonimonas lactis LMG 22401 Genome.</title>
        <authorList>
            <person name="Pipes S.E."/>
            <person name="Stropko S.J."/>
        </authorList>
    </citation>
    <scope>NUCLEOTIDE SEQUENCE [LARGE SCALE GENOMIC DNA]</scope>
    <source>
        <strain evidence="1 2">LMG 24401</strain>
    </source>
</reference>
<dbReference type="PROSITE" id="PS51257">
    <property type="entry name" value="PROKAR_LIPOPROTEIN"/>
    <property type="match status" value="1"/>
</dbReference>
<keyword evidence="2" id="KW-1185">Reference proteome</keyword>
<dbReference type="CDD" id="cd12105">
    <property type="entry name" value="HmuY"/>
    <property type="match status" value="1"/>
</dbReference>
<dbReference type="Proteomes" id="UP000028623">
    <property type="component" value="Unassembled WGS sequence"/>
</dbReference>
<sequence length="361" mass="40204">MKKIFLFSLLGLTLFTQSCINDNEDPIAIPPTDGAVMDAEVGGAAQPNQVWIDLSSEQKTYNRRTDWDLGFYSGDQFKVAINYSIMMAAGAIPNATNIDAVKESDVTALKEKVQVGTFDPTNETYIDDPKGYIITGRTAIAEIKANDAENPIYLVNMGRDIYTGTQTPGTVYTGGDARGWKKVQIVRFNDGYKVKYANLNETSHKEYIVAKKPQFDYTFFSMATDKEANIQPEASKWDLGFTVMTNVIEGAGSYIYADFVITNALGKVSAYQVTATAPATGQTAYDNFKLENVESSKFINNDQTIIGANWRNPVGVNGLEVHSDRFYVIRDADGYFFKLRFTRMTDVNGNRGFPQFEYKPL</sequence>
<dbReference type="STRING" id="421072.SAMN04488097_3202"/>
<evidence type="ECO:0000313" key="2">
    <source>
        <dbReference type="Proteomes" id="UP000028623"/>
    </source>
</evidence>
<organism evidence="1 2">
    <name type="scientific">Epilithonimonas lactis</name>
    <dbReference type="NCBI Taxonomy" id="421072"/>
    <lineage>
        <taxon>Bacteria</taxon>
        <taxon>Pseudomonadati</taxon>
        <taxon>Bacteroidota</taxon>
        <taxon>Flavobacteriia</taxon>
        <taxon>Flavobacteriales</taxon>
        <taxon>Weeksellaceae</taxon>
        <taxon>Chryseobacterium group</taxon>
        <taxon>Epilithonimonas</taxon>
    </lineage>
</organism>
<dbReference type="AlphaFoldDB" id="A0A085BJP1"/>
<gene>
    <name evidence="1" type="ORF">IO89_06440</name>
</gene>
<dbReference type="Pfam" id="PF14064">
    <property type="entry name" value="HmuY"/>
    <property type="match status" value="2"/>
</dbReference>
<dbReference type="RefSeq" id="WP_034974871.1">
    <property type="nucleotide sequence ID" value="NZ_FOFI01000004.1"/>
</dbReference>
<protein>
    <recommendedName>
        <fullName evidence="3">HmuY protein</fullName>
    </recommendedName>
</protein>
<dbReference type="InterPro" id="IPR025921">
    <property type="entry name" value="HmuY"/>
</dbReference>